<protein>
    <submittedName>
        <fullName evidence="2">Uncharacterized protein</fullName>
    </submittedName>
</protein>
<reference evidence="2" key="1">
    <citation type="journal article" date="2014" name="Int. J. Syst. Evol. Microbiol.">
        <title>Complete genome sequence of Corynebacterium casei LMG S-19264T (=DSM 44701T), isolated from a smear-ripened cheese.</title>
        <authorList>
            <consortium name="US DOE Joint Genome Institute (JGI-PGF)"/>
            <person name="Walter F."/>
            <person name="Albersmeier A."/>
            <person name="Kalinowski J."/>
            <person name="Ruckert C."/>
        </authorList>
    </citation>
    <scope>NUCLEOTIDE SEQUENCE</scope>
    <source>
        <strain evidence="2">CGMCC 4.7278</strain>
    </source>
</reference>
<evidence type="ECO:0000313" key="2">
    <source>
        <dbReference type="EMBL" id="GGK54876.1"/>
    </source>
</evidence>
<dbReference type="Proteomes" id="UP000612956">
    <property type="component" value="Unassembled WGS sequence"/>
</dbReference>
<comment type="caution">
    <text evidence="2">The sequence shown here is derived from an EMBL/GenBank/DDBJ whole genome shotgun (WGS) entry which is preliminary data.</text>
</comment>
<accession>A0A917QKY5</accession>
<dbReference type="AlphaFoldDB" id="A0A917QKY5"/>
<feature type="compositionally biased region" description="Low complexity" evidence="1">
    <location>
        <begin position="578"/>
        <end position="591"/>
    </location>
</feature>
<sequence>MSIDWDTIGQEHFDRIVEALINHKYRGDGVAVLAVDGRGGDGGVDIEVHQDGRVIIFQLKYFPEGFSGGWAPRRKQIKRSFDKLVKSRTVDKTCTVDEWVLVVPRNLTPGENTFVTGLGKTSTTPPTRAMGRKDLDDLLIEFPTIDRWAQRNVHSELRDNAAIYNRERDNLLNPDDLPARVAALGSVVDSTDQDWTFDFARHGDTVTQVLRAQHPNAAQVNPVHFHVRGKFGPEHTELAAQFKRRIRFGTGERLVLPPQVVTEVDITGPDHIARHFDSSQVVIDVGSEAPGVGRRIELRLSDENGKPVTSHEGVIAHLGTGTSGLSIESKFYDGRLATRIMFPIGKQSDVETTLQTSRNIGGAQPWQARNVLHLVRQLRTLPKIEVFIEDTFLLSMNNPGNETDLDDLILEEFADDLDILQRHCDKYFALPAVISPMDRISVRVARIILEGGMVAAPHSATVTGYLSGEDSPELRAALTGPNPVLIEFDNYALTLAGRELSIGPVWVFHQATTVVDSDAAIAALESGTQAPVEFEPGSDPFFFLASTSVPADQIYSKPQTLWQLSGITQPPQDAPHVALAATPPADTPPAAITRDSNDPGHDECQP</sequence>
<feature type="compositionally biased region" description="Basic and acidic residues" evidence="1">
    <location>
        <begin position="595"/>
        <end position="606"/>
    </location>
</feature>
<evidence type="ECO:0000256" key="1">
    <source>
        <dbReference type="SAM" id="MobiDB-lite"/>
    </source>
</evidence>
<keyword evidence="3" id="KW-1185">Reference proteome</keyword>
<reference evidence="2" key="2">
    <citation type="submission" date="2020-09" db="EMBL/GenBank/DDBJ databases">
        <authorList>
            <person name="Sun Q."/>
            <person name="Zhou Y."/>
        </authorList>
    </citation>
    <scope>NUCLEOTIDE SEQUENCE</scope>
    <source>
        <strain evidence="2">CGMCC 4.7278</strain>
    </source>
</reference>
<feature type="region of interest" description="Disordered" evidence="1">
    <location>
        <begin position="566"/>
        <end position="606"/>
    </location>
</feature>
<evidence type="ECO:0000313" key="3">
    <source>
        <dbReference type="Proteomes" id="UP000612956"/>
    </source>
</evidence>
<proteinExistence type="predicted"/>
<name>A0A917QKY5_9NOCA</name>
<dbReference type="RefSeq" id="WP_188829346.1">
    <property type="nucleotide sequence ID" value="NZ_BMMW01000002.1"/>
</dbReference>
<organism evidence="2 3">
    <name type="scientific">Nocardia camponoti</name>
    <dbReference type="NCBI Taxonomy" id="1616106"/>
    <lineage>
        <taxon>Bacteria</taxon>
        <taxon>Bacillati</taxon>
        <taxon>Actinomycetota</taxon>
        <taxon>Actinomycetes</taxon>
        <taxon>Mycobacteriales</taxon>
        <taxon>Nocardiaceae</taxon>
        <taxon>Nocardia</taxon>
    </lineage>
</organism>
<dbReference type="EMBL" id="BMMW01000002">
    <property type="protein sequence ID" value="GGK54876.1"/>
    <property type="molecule type" value="Genomic_DNA"/>
</dbReference>
<gene>
    <name evidence="2" type="ORF">GCM10011591_28450</name>
</gene>